<dbReference type="PROSITE" id="PS00616">
    <property type="entry name" value="HIS_ACID_PHOSPHAT_1"/>
    <property type="match status" value="1"/>
</dbReference>
<dbReference type="InterPro" id="IPR000560">
    <property type="entry name" value="His_Pase_clade-2"/>
</dbReference>
<dbReference type="CDD" id="cd07061">
    <property type="entry name" value="HP_HAP_like"/>
    <property type="match status" value="1"/>
</dbReference>
<keyword evidence="6" id="KW-1015">Disulfide bond</keyword>
<dbReference type="Gene3D" id="3.40.50.1240">
    <property type="entry name" value="Phosphoglycerate mutase-like"/>
    <property type="match status" value="1"/>
</dbReference>
<dbReference type="OrthoDB" id="6723085at2759"/>
<name>A0A9N9TT74_PHYSR</name>
<dbReference type="Proteomes" id="UP001153712">
    <property type="component" value="Chromosome 8"/>
</dbReference>
<keyword evidence="7" id="KW-0325">Glycoprotein</keyword>
<comment type="similarity">
    <text evidence="2">Belongs to the histidine acid phosphatase family.</text>
</comment>
<dbReference type="Pfam" id="PF00328">
    <property type="entry name" value="His_Phos_2"/>
    <property type="match status" value="1"/>
</dbReference>
<evidence type="ECO:0000256" key="4">
    <source>
        <dbReference type="ARBA" id="ARBA00022729"/>
    </source>
</evidence>
<dbReference type="PANTHER" id="PTHR11567">
    <property type="entry name" value="ACID PHOSPHATASE-RELATED"/>
    <property type="match status" value="1"/>
</dbReference>
<dbReference type="EMBL" id="OU900101">
    <property type="protein sequence ID" value="CAG9864599.1"/>
    <property type="molecule type" value="Genomic_DNA"/>
</dbReference>
<evidence type="ECO:0000313" key="10">
    <source>
        <dbReference type="Proteomes" id="UP001153712"/>
    </source>
</evidence>
<gene>
    <name evidence="9" type="ORF">PHYEVI_LOCUS10851</name>
</gene>
<dbReference type="GO" id="GO:0003993">
    <property type="term" value="F:acid phosphatase activity"/>
    <property type="evidence" value="ECO:0007669"/>
    <property type="project" value="UniProtKB-EC"/>
</dbReference>
<accession>A0A9N9TT74</accession>
<dbReference type="InterPro" id="IPR050645">
    <property type="entry name" value="Histidine_acid_phosphatase"/>
</dbReference>
<reference evidence="9" key="1">
    <citation type="submission" date="2022-01" db="EMBL/GenBank/DDBJ databases">
        <authorList>
            <person name="King R."/>
        </authorList>
    </citation>
    <scope>NUCLEOTIDE SEQUENCE</scope>
</reference>
<feature type="chain" id="PRO_5040489947" description="acid phosphatase" evidence="8">
    <location>
        <begin position="25"/>
        <end position="363"/>
    </location>
</feature>
<dbReference type="EC" id="3.1.3.2" evidence="3"/>
<sequence length="363" mass="41491">MFKMYSGSVFVLLCFPVIISYVTCSDELIALIHVFRHGQRSPANSYKSDPYKNHWENLGPNQLTIEGRRQMYKLGQDTRTRYSDFIPKNYSVNIINIQSTDTDRTQMSAQCYLYGLFPASGDAVWLKNVDWQPISVHPVDNSIIYNDNTNCPTFAYLYSFVITNPRYSRVNQQYKAMYKYISDNTGESVSDMASAYSIHDILTTESQAGLELPEWTKKYFPEPLGTAAGYLLQSLTFTLDLKGLYIGPFLNTIVNYFDAMNVNGTSSPKIQAYSIHESNLGSILNVFGCFDPPHVPEFTSSIWIELKKNSTMDYVNVWYKNGANLTKLSVNGCDLNCPYAQFKQNIRDYIIDSDKWSEYCGYN</sequence>
<keyword evidence="5" id="KW-0378">Hydrolase</keyword>
<dbReference type="SUPFAM" id="SSF53254">
    <property type="entry name" value="Phosphoglycerate mutase-like"/>
    <property type="match status" value="1"/>
</dbReference>
<keyword evidence="10" id="KW-1185">Reference proteome</keyword>
<evidence type="ECO:0000256" key="8">
    <source>
        <dbReference type="SAM" id="SignalP"/>
    </source>
</evidence>
<dbReference type="InterPro" id="IPR033379">
    <property type="entry name" value="Acid_Pase_AS"/>
</dbReference>
<feature type="signal peptide" evidence="8">
    <location>
        <begin position="1"/>
        <end position="24"/>
    </location>
</feature>
<dbReference type="PANTHER" id="PTHR11567:SF211">
    <property type="entry name" value="PROSTATIC ACID PHOSPHATASE"/>
    <property type="match status" value="1"/>
</dbReference>
<comment type="catalytic activity">
    <reaction evidence="1">
        <text>a phosphate monoester + H2O = an alcohol + phosphate</text>
        <dbReference type="Rhea" id="RHEA:15017"/>
        <dbReference type="ChEBI" id="CHEBI:15377"/>
        <dbReference type="ChEBI" id="CHEBI:30879"/>
        <dbReference type="ChEBI" id="CHEBI:43474"/>
        <dbReference type="ChEBI" id="CHEBI:67140"/>
        <dbReference type="EC" id="3.1.3.2"/>
    </reaction>
</comment>
<evidence type="ECO:0000256" key="2">
    <source>
        <dbReference type="ARBA" id="ARBA00005375"/>
    </source>
</evidence>
<evidence type="ECO:0000256" key="5">
    <source>
        <dbReference type="ARBA" id="ARBA00022801"/>
    </source>
</evidence>
<evidence type="ECO:0000256" key="1">
    <source>
        <dbReference type="ARBA" id="ARBA00000032"/>
    </source>
</evidence>
<evidence type="ECO:0000256" key="7">
    <source>
        <dbReference type="ARBA" id="ARBA00023180"/>
    </source>
</evidence>
<evidence type="ECO:0000313" key="9">
    <source>
        <dbReference type="EMBL" id="CAG9864599.1"/>
    </source>
</evidence>
<dbReference type="AlphaFoldDB" id="A0A9N9TT74"/>
<organism evidence="9 10">
    <name type="scientific">Phyllotreta striolata</name>
    <name type="common">Striped flea beetle</name>
    <name type="synonym">Crioceris striolata</name>
    <dbReference type="NCBI Taxonomy" id="444603"/>
    <lineage>
        <taxon>Eukaryota</taxon>
        <taxon>Metazoa</taxon>
        <taxon>Ecdysozoa</taxon>
        <taxon>Arthropoda</taxon>
        <taxon>Hexapoda</taxon>
        <taxon>Insecta</taxon>
        <taxon>Pterygota</taxon>
        <taxon>Neoptera</taxon>
        <taxon>Endopterygota</taxon>
        <taxon>Coleoptera</taxon>
        <taxon>Polyphaga</taxon>
        <taxon>Cucujiformia</taxon>
        <taxon>Chrysomeloidea</taxon>
        <taxon>Chrysomelidae</taxon>
        <taxon>Galerucinae</taxon>
        <taxon>Alticini</taxon>
        <taxon>Phyllotreta</taxon>
    </lineage>
</organism>
<keyword evidence="4 8" id="KW-0732">Signal</keyword>
<evidence type="ECO:0000256" key="6">
    <source>
        <dbReference type="ARBA" id="ARBA00023157"/>
    </source>
</evidence>
<dbReference type="InterPro" id="IPR029033">
    <property type="entry name" value="His_PPase_superfam"/>
</dbReference>
<proteinExistence type="inferred from homology"/>
<evidence type="ECO:0000256" key="3">
    <source>
        <dbReference type="ARBA" id="ARBA00012646"/>
    </source>
</evidence>
<protein>
    <recommendedName>
        <fullName evidence="3">acid phosphatase</fullName>
        <ecNumber evidence="3">3.1.3.2</ecNumber>
    </recommendedName>
</protein>